<feature type="domain" description="Cyclic nucleotide-binding" evidence="5">
    <location>
        <begin position="33"/>
        <end position="136"/>
    </location>
</feature>
<name>A0A6P6XYF9_DERPT</name>
<dbReference type="InterPro" id="IPR019804">
    <property type="entry name" value="Ras_G-nucl-exch_fac_CS"/>
</dbReference>
<dbReference type="Proteomes" id="UP000515146">
    <property type="component" value="Unplaced"/>
</dbReference>
<reference evidence="10" key="1">
    <citation type="submission" date="2025-08" db="UniProtKB">
        <authorList>
            <consortium name="RefSeq"/>
        </authorList>
    </citation>
    <scope>IDENTIFICATION</scope>
    <source>
        <strain evidence="10">Airmid</strain>
    </source>
</reference>
<dbReference type="PANTHER" id="PTHR23113">
    <property type="entry name" value="GUANINE NUCLEOTIDE EXCHANGE FACTOR"/>
    <property type="match status" value="1"/>
</dbReference>
<evidence type="ECO:0000256" key="2">
    <source>
        <dbReference type="ARBA" id="ARBA00022658"/>
    </source>
</evidence>
<dbReference type="PROSITE" id="PS50212">
    <property type="entry name" value="RASGEF_NTER"/>
    <property type="match status" value="1"/>
</dbReference>
<dbReference type="InterPro" id="IPR001895">
    <property type="entry name" value="RASGEF_cat_dom"/>
</dbReference>
<dbReference type="Gene3D" id="1.10.840.10">
    <property type="entry name" value="Ras guanine-nucleotide exchange factors catalytic domain"/>
    <property type="match status" value="1"/>
</dbReference>
<dbReference type="InterPro" id="IPR008937">
    <property type="entry name" value="Ras-like_GEF"/>
</dbReference>
<evidence type="ECO:0000313" key="10">
    <source>
        <dbReference type="RefSeq" id="XP_027197956.1"/>
    </source>
</evidence>
<dbReference type="InterPro" id="IPR023578">
    <property type="entry name" value="Ras_GEF_dom_sf"/>
</dbReference>
<dbReference type="InterPro" id="IPR000159">
    <property type="entry name" value="RA_dom"/>
</dbReference>
<dbReference type="InParanoid" id="A0A6P6XYF9"/>
<dbReference type="OMA" id="CVRLCCV"/>
<dbReference type="InterPro" id="IPR000595">
    <property type="entry name" value="cNMP-bd_dom"/>
</dbReference>
<dbReference type="PROSITE" id="PS50186">
    <property type="entry name" value="DEP"/>
    <property type="match status" value="1"/>
</dbReference>
<dbReference type="CDD" id="cd00038">
    <property type="entry name" value="CAP_ED"/>
    <property type="match status" value="2"/>
</dbReference>
<evidence type="ECO:0000256" key="3">
    <source>
        <dbReference type="PROSITE-ProRule" id="PRU00168"/>
    </source>
</evidence>
<dbReference type="OrthoDB" id="21144at2759"/>
<dbReference type="InterPro" id="IPR018490">
    <property type="entry name" value="cNMP-bd_dom_sf"/>
</dbReference>
<dbReference type="FunCoup" id="A0A6P6XYF9">
    <property type="interactions" value="191"/>
</dbReference>
<dbReference type="SUPFAM" id="SSF54236">
    <property type="entry name" value="Ubiquitin-like"/>
    <property type="match status" value="1"/>
</dbReference>
<dbReference type="GO" id="GO:0005085">
    <property type="term" value="F:guanyl-nucleotide exchange factor activity"/>
    <property type="evidence" value="ECO:0007669"/>
    <property type="project" value="UniProtKB-KW"/>
</dbReference>
<sequence length="1095" mass="127840">MLAEWIKSLDKKTSERTDEDLEIIYKKLKTFKLFRRVHPSVIQQLCFVAIIEHIEKGVVLYKQGDEALNWYSLIYGSLDVQITHTGKRKDIVTVCTLGSGTAFGECVLNDGHHSASVISNEPCTLLRVPKQSFQDIWQKSSHYMEEIITSPFSLNELNNNEQQSTTITTTSNKTINQSIGEKSTQDQPSSNQLIMMNKDDHHYHYQQNDETNEQNIKGEEIQMSENEIKLMHAGWIIRLRIQQTASHLIRDRKHPSTTEIFDNCFIGSELTDWIINVTMTSSRIKVRSRKQAESIYQVLFENKIIYTVYPLEESNSFTDRYVFYRFCFDDLNDEKSQTLVNLFQQNVPIDENRIADYLYENLTFLLQLAPEATLRQILRKPPENRTEDDIDIVYEEIMNIKAFSHLSNTVKKELSAVIAFESIEKKSTTLFKQGDRGTCWYIILRGSVNVVIASKGIVCTLHEGDDFGKLALVNEAPRAATIITNESDCQFLRVDKVHFDRILKDNEASIVRLKECGKEVLILQKMSMKQHSKKNSVVDNTNTTVNNEPTNFKYMVMAGTPEKVIDYLLETRMNNNNFEEQFNKESLFEDFLLTFPIFITWKHMTNSLLRHYKIDEMNFRQMEDYIVDNKKRVARFTLLWFKISADAFLNCKTITIFLDELIDLMEKDNLKHDNHFETELTSLKNIKETKENYNLNLEMRGTIVYKADNSNSVRRMSNINEALFAKSPDETDKIFKLTAIKEFDEIICRLYCADHTYTTLKTTMDTRAEIIRNQAAEKLNLDNSVDYTLVELKSDNERYIFNETELNIATTLSLNGRIFISHKDHLDALTTLPEQEGTTIGSIFKLESFSSQEIAYFLTNQTWKLFFNIHPYEFIYLVFGRHNFNDITANLDLCRRNFNELQYWAITEVLLEKSLSRRVQILKKLIKIAGYCKEYKNLNSFFAIIIGLSNVAISRLTQTWEKLHNKVKRIFTQYESLIDSSRNYRRYRLLLSKFDPPLVPFVPLLIKDMTILHEGNKTFVDQGLVNFEKMHLLAQTLRMIQDCKSGSFQIQSPATLSMKKMNFPNVLQEYFDQIKVIDNQKRLMQLSYCLEHRKL</sequence>
<proteinExistence type="inferred from homology"/>
<organism evidence="9 10">
    <name type="scientific">Dermatophagoides pteronyssinus</name>
    <name type="common">European house dust mite</name>
    <dbReference type="NCBI Taxonomy" id="6956"/>
    <lineage>
        <taxon>Eukaryota</taxon>
        <taxon>Metazoa</taxon>
        <taxon>Ecdysozoa</taxon>
        <taxon>Arthropoda</taxon>
        <taxon>Chelicerata</taxon>
        <taxon>Arachnida</taxon>
        <taxon>Acari</taxon>
        <taxon>Acariformes</taxon>
        <taxon>Sarcoptiformes</taxon>
        <taxon>Astigmata</taxon>
        <taxon>Psoroptidia</taxon>
        <taxon>Analgoidea</taxon>
        <taxon>Pyroglyphidae</taxon>
        <taxon>Dermatophagoidinae</taxon>
        <taxon>Dermatophagoides</taxon>
    </lineage>
</organism>
<dbReference type="InterPro" id="IPR014710">
    <property type="entry name" value="RmlC-like_jellyroll"/>
</dbReference>
<accession>A0A6P6XYF9</accession>
<dbReference type="SMART" id="SM00100">
    <property type="entry name" value="cNMP"/>
    <property type="match status" value="2"/>
</dbReference>
<dbReference type="Pfam" id="PF00617">
    <property type="entry name" value="RasGEF"/>
    <property type="match status" value="1"/>
</dbReference>
<dbReference type="Gene3D" id="1.10.10.10">
    <property type="entry name" value="Winged helix-like DNA-binding domain superfamily/Winged helix DNA-binding domain"/>
    <property type="match status" value="1"/>
</dbReference>
<dbReference type="PANTHER" id="PTHR23113:SF327">
    <property type="entry name" value="EXCHANGE PROTEIN DIRECTLY ACTIVATED BY CAMP, ISOFORM E"/>
    <property type="match status" value="1"/>
</dbReference>
<comment type="similarity">
    <text evidence="1">Belongs to the RAPGEF2 family.</text>
</comment>
<evidence type="ECO:0000256" key="1">
    <source>
        <dbReference type="ARBA" id="ARBA00010829"/>
    </source>
</evidence>
<protein>
    <submittedName>
        <fullName evidence="10">Rap guanine nucleotide exchange factor 4-like</fullName>
    </submittedName>
</protein>
<evidence type="ECO:0000259" key="6">
    <source>
        <dbReference type="PROSITE" id="PS50186"/>
    </source>
</evidence>
<evidence type="ECO:0000259" key="8">
    <source>
        <dbReference type="PROSITE" id="PS50212"/>
    </source>
</evidence>
<dbReference type="Pfam" id="PF00027">
    <property type="entry name" value="cNMP_binding"/>
    <property type="match status" value="2"/>
</dbReference>
<dbReference type="SUPFAM" id="SSF48366">
    <property type="entry name" value="Ras GEF"/>
    <property type="match status" value="1"/>
</dbReference>
<dbReference type="InterPro" id="IPR036388">
    <property type="entry name" value="WH-like_DNA-bd_sf"/>
</dbReference>
<dbReference type="Pfam" id="PF00610">
    <property type="entry name" value="DEP"/>
    <property type="match status" value="1"/>
</dbReference>
<dbReference type="SMART" id="SM00147">
    <property type="entry name" value="RasGEF"/>
    <property type="match status" value="1"/>
</dbReference>
<dbReference type="PROSITE" id="PS50009">
    <property type="entry name" value="RASGEF_CAT"/>
    <property type="match status" value="1"/>
</dbReference>
<dbReference type="AlphaFoldDB" id="A0A6P6XYF9"/>
<keyword evidence="2 3" id="KW-0344">Guanine-nucleotide releasing factor</keyword>
<dbReference type="Gene3D" id="1.10.8.1240">
    <property type="match status" value="1"/>
</dbReference>
<dbReference type="PROSITE" id="PS50200">
    <property type="entry name" value="RA"/>
    <property type="match status" value="1"/>
</dbReference>
<feature type="domain" description="Ras-GEF" evidence="4">
    <location>
        <begin position="850"/>
        <end position="1093"/>
    </location>
</feature>
<dbReference type="SUPFAM" id="SSF46785">
    <property type="entry name" value="Winged helix' DNA-binding domain"/>
    <property type="match status" value="1"/>
</dbReference>
<evidence type="ECO:0000313" key="9">
    <source>
        <dbReference type="Proteomes" id="UP000515146"/>
    </source>
</evidence>
<dbReference type="Gene3D" id="2.60.120.10">
    <property type="entry name" value="Jelly Rolls"/>
    <property type="match status" value="2"/>
</dbReference>
<dbReference type="GO" id="GO:0005886">
    <property type="term" value="C:plasma membrane"/>
    <property type="evidence" value="ECO:0007669"/>
    <property type="project" value="TreeGrafter"/>
</dbReference>
<evidence type="ECO:0000259" key="7">
    <source>
        <dbReference type="PROSITE" id="PS50200"/>
    </source>
</evidence>
<dbReference type="InterPro" id="IPR029071">
    <property type="entry name" value="Ubiquitin-like_domsf"/>
</dbReference>
<dbReference type="InterPro" id="IPR036964">
    <property type="entry name" value="RASGEF_cat_dom_sf"/>
</dbReference>
<dbReference type="CDD" id="cd00155">
    <property type="entry name" value="RasGEF"/>
    <property type="match status" value="1"/>
</dbReference>
<dbReference type="InterPro" id="IPR000651">
    <property type="entry name" value="Ras-like_Gua-exchang_fac_N"/>
</dbReference>
<dbReference type="SMART" id="SM00049">
    <property type="entry name" value="DEP"/>
    <property type="match status" value="1"/>
</dbReference>
<dbReference type="Gene3D" id="3.10.20.90">
    <property type="entry name" value="Phosphatidylinositol 3-kinase Catalytic Subunit, Chain A, domain 1"/>
    <property type="match status" value="1"/>
</dbReference>
<dbReference type="PROSITE" id="PS00720">
    <property type="entry name" value="RASGEF"/>
    <property type="match status" value="1"/>
</dbReference>
<dbReference type="InterPro" id="IPR036390">
    <property type="entry name" value="WH_DNA-bd_sf"/>
</dbReference>
<keyword evidence="9" id="KW-1185">Reference proteome</keyword>
<gene>
    <name evidence="10" type="primary">LOC113792243</name>
</gene>
<dbReference type="SUPFAM" id="SSF51206">
    <property type="entry name" value="cAMP-binding domain-like"/>
    <property type="match status" value="2"/>
</dbReference>
<dbReference type="PROSITE" id="PS50042">
    <property type="entry name" value="CNMP_BINDING_3"/>
    <property type="match status" value="2"/>
</dbReference>
<dbReference type="RefSeq" id="XP_027197956.1">
    <property type="nucleotide sequence ID" value="XM_027342155.1"/>
</dbReference>
<dbReference type="CTD" id="35588"/>
<evidence type="ECO:0000259" key="4">
    <source>
        <dbReference type="PROSITE" id="PS50009"/>
    </source>
</evidence>
<feature type="domain" description="Cyclic nucleotide-binding" evidence="5">
    <location>
        <begin position="402"/>
        <end position="503"/>
    </location>
</feature>
<evidence type="ECO:0000259" key="5">
    <source>
        <dbReference type="PROSITE" id="PS50042"/>
    </source>
</evidence>
<feature type="domain" description="DEP" evidence="6">
    <location>
        <begin position="261"/>
        <end position="328"/>
    </location>
</feature>
<feature type="domain" description="Ras-associating" evidence="7">
    <location>
        <begin position="744"/>
        <end position="825"/>
    </location>
</feature>
<dbReference type="KEGG" id="dpte:113792243"/>
<dbReference type="InterPro" id="IPR000591">
    <property type="entry name" value="DEP_dom"/>
</dbReference>
<feature type="domain" description="N-terminal Ras-GEF" evidence="8">
    <location>
        <begin position="552"/>
        <end position="688"/>
    </location>
</feature>
<dbReference type="Gene3D" id="1.20.870.10">
    <property type="entry name" value="Son of sevenless (SoS) protein Chain: S domain 1"/>
    <property type="match status" value="1"/>
</dbReference>
<dbReference type="GO" id="GO:0007265">
    <property type="term" value="P:Ras protein signal transduction"/>
    <property type="evidence" value="ECO:0007669"/>
    <property type="project" value="TreeGrafter"/>
</dbReference>